<reference evidence="1" key="1">
    <citation type="submission" date="2024-02" db="EMBL/GenBank/DDBJ databases">
        <title>Metagenome Assembled Genome of Zalaria obscura JY119.</title>
        <authorList>
            <person name="Vighnesh L."/>
            <person name="Jagadeeshwari U."/>
            <person name="Venkata Ramana C."/>
            <person name="Sasikala C."/>
        </authorList>
    </citation>
    <scope>NUCLEOTIDE SEQUENCE</scope>
    <source>
        <strain evidence="1">JY119</strain>
    </source>
</reference>
<proteinExistence type="predicted"/>
<evidence type="ECO:0000313" key="2">
    <source>
        <dbReference type="Proteomes" id="UP001320706"/>
    </source>
</evidence>
<dbReference type="EMBL" id="JAMKPW020000015">
    <property type="protein sequence ID" value="KAK8210385.1"/>
    <property type="molecule type" value="Genomic_DNA"/>
</dbReference>
<keyword evidence="2" id="KW-1185">Reference proteome</keyword>
<gene>
    <name evidence="1" type="ORF">M8818_003555</name>
</gene>
<protein>
    <submittedName>
        <fullName evidence="1">Uncharacterized protein</fullName>
    </submittedName>
</protein>
<accession>A0ACC3SFH0</accession>
<evidence type="ECO:0000313" key="1">
    <source>
        <dbReference type="EMBL" id="KAK8210385.1"/>
    </source>
</evidence>
<organism evidence="1 2">
    <name type="scientific">Zalaria obscura</name>
    <dbReference type="NCBI Taxonomy" id="2024903"/>
    <lineage>
        <taxon>Eukaryota</taxon>
        <taxon>Fungi</taxon>
        <taxon>Dikarya</taxon>
        <taxon>Ascomycota</taxon>
        <taxon>Pezizomycotina</taxon>
        <taxon>Dothideomycetes</taxon>
        <taxon>Dothideomycetidae</taxon>
        <taxon>Dothideales</taxon>
        <taxon>Zalariaceae</taxon>
        <taxon>Zalaria</taxon>
    </lineage>
</organism>
<dbReference type="Proteomes" id="UP001320706">
    <property type="component" value="Unassembled WGS sequence"/>
</dbReference>
<comment type="caution">
    <text evidence="1">The sequence shown here is derived from an EMBL/GenBank/DDBJ whole genome shotgun (WGS) entry which is preliminary data.</text>
</comment>
<name>A0ACC3SFH0_9PEZI</name>
<sequence length="468" mass="53171">MIDLRCKVSELVACLDRLEARLEVHREASLAEIKGKASVDTSLRDLDFDVREQLARLDRLGSRVEASRVDNEGELVTKQAFAELEGRVAMLEGSWRNDVSDPPRVEPSFPGFVFGGFDPAEFNPFPREGSAILIPAHRPDFNYGDERFMHYDQIHWTPEHDKKLFTEIAIALGLSKSSIEELLEKARPGSLHRSVCGDESGRRSGSRESLRRVRPYTPSFDYFGGLSSPMYTCRPPSIPGSDLRSPTSTPKGSIDKPTVEDHKTWLSYYDGSELTKLRCQFQDAEWRRFTQKLKKGPYKDNCFVQRLLAKFESIRERQLMEITFDPYDEWAYLVNGDYGQEDFDGEPMREVLDYCHRQYAELLKRRHRKGARKGSSRQKSDVKDQKTSSPTTTDHTDSDTCIAKPAISQKARESGSENAMSVKSSPQKASCESGIRLFRAAWGGFGHWGEQALIRSEIGGIVDLHSRR</sequence>